<dbReference type="STRING" id="63057.A0A2P5EFP6"/>
<reference evidence="4" key="1">
    <citation type="submission" date="2016-06" db="EMBL/GenBank/DDBJ databases">
        <title>Parallel loss of symbiosis genes in relatives of nitrogen-fixing non-legume Parasponia.</title>
        <authorList>
            <person name="Van Velzen R."/>
            <person name="Holmer R."/>
            <person name="Bu F."/>
            <person name="Rutten L."/>
            <person name="Van Zeijl A."/>
            <person name="Liu W."/>
            <person name="Santuari L."/>
            <person name="Cao Q."/>
            <person name="Sharma T."/>
            <person name="Shen D."/>
            <person name="Roswanjaya Y."/>
            <person name="Wardhani T."/>
            <person name="Kalhor M.S."/>
            <person name="Jansen J."/>
            <person name="Van den Hoogen J."/>
            <person name="Gungor B."/>
            <person name="Hartog M."/>
            <person name="Hontelez J."/>
            <person name="Verver J."/>
            <person name="Yang W.-C."/>
            <person name="Schijlen E."/>
            <person name="Repin R."/>
            <person name="Schilthuizen M."/>
            <person name="Schranz E."/>
            <person name="Heidstra R."/>
            <person name="Miyata K."/>
            <person name="Fedorova E."/>
            <person name="Kohlen W."/>
            <person name="Bisseling T."/>
            <person name="Smit S."/>
            <person name="Geurts R."/>
        </authorList>
    </citation>
    <scope>NUCLEOTIDE SEQUENCE [LARGE SCALE GENOMIC DNA]</scope>
    <source>
        <strain evidence="4">cv. RG33-2</strain>
    </source>
</reference>
<feature type="compositionally biased region" description="Polar residues" evidence="1">
    <location>
        <begin position="344"/>
        <end position="353"/>
    </location>
</feature>
<sequence>MIEGSRSPPPTLPLGSCRSREMSAMVSALTIVCGLKPDLQTPQNAIDEELAEENHDCSGTEERHTPTETLDLLQTNSEASNPENPHLDAKAYSNDYVEYPPPLSEIHEVVRVACQSHRLPLAQIWLPGTYFTMHYSVPMGNPLAMDFRDVCFRRPLLKGQGIVGEAFATRKPCFSTDVASYCTAKYPLSHFAKMCGLQGAIAIPAYWTRSISPSDHRFIPDYVLELFLPLDCTDVSEQKNIVMSLLSLLTLRLSVVDAEVQHSTGTDDSLFRNDNATKTLDGKLQEQWSRDDQNFIEIMRQALLHDADNYCQDSFTSVAESGTSEGVEKTTDLPAGSLKDAEKSSTQGRRFNNDNTNFIVTKHMQSYRSYIELVSFLQD</sequence>
<dbReference type="PANTHER" id="PTHR32002">
    <property type="entry name" value="PROTEIN NLP8"/>
    <property type="match status" value="1"/>
</dbReference>
<dbReference type="InParanoid" id="A0A2P5EFP6"/>
<dbReference type="AlphaFoldDB" id="A0A2P5EFP6"/>
<evidence type="ECO:0000256" key="1">
    <source>
        <dbReference type="SAM" id="MobiDB-lite"/>
    </source>
</evidence>
<dbReference type="InterPro" id="IPR045012">
    <property type="entry name" value="NLP"/>
</dbReference>
<dbReference type="PANTHER" id="PTHR32002:SF44">
    <property type="entry name" value="PROTEIN NLP4"/>
    <property type="match status" value="1"/>
</dbReference>
<proteinExistence type="predicted"/>
<evidence type="ECO:0000313" key="3">
    <source>
        <dbReference type="EMBL" id="PON84367.1"/>
    </source>
</evidence>
<protein>
    <recommendedName>
        <fullName evidence="2">NLP1-9 GAF domain-containing protein</fullName>
    </recommendedName>
</protein>
<keyword evidence="4" id="KW-1185">Reference proteome</keyword>
<organism evidence="3 4">
    <name type="scientific">Trema orientale</name>
    <name type="common">Charcoal tree</name>
    <name type="synonym">Celtis orientalis</name>
    <dbReference type="NCBI Taxonomy" id="63057"/>
    <lineage>
        <taxon>Eukaryota</taxon>
        <taxon>Viridiplantae</taxon>
        <taxon>Streptophyta</taxon>
        <taxon>Embryophyta</taxon>
        <taxon>Tracheophyta</taxon>
        <taxon>Spermatophyta</taxon>
        <taxon>Magnoliopsida</taxon>
        <taxon>eudicotyledons</taxon>
        <taxon>Gunneridae</taxon>
        <taxon>Pentapetalae</taxon>
        <taxon>rosids</taxon>
        <taxon>fabids</taxon>
        <taxon>Rosales</taxon>
        <taxon>Cannabaceae</taxon>
        <taxon>Trema</taxon>
    </lineage>
</organism>
<dbReference type="GO" id="GO:0003700">
    <property type="term" value="F:DNA-binding transcription factor activity"/>
    <property type="evidence" value="ECO:0007669"/>
    <property type="project" value="InterPro"/>
</dbReference>
<gene>
    <name evidence="3" type="ORF">TorRG33x02_198270</name>
</gene>
<feature type="region of interest" description="Disordered" evidence="1">
    <location>
        <begin position="321"/>
        <end position="353"/>
    </location>
</feature>
<dbReference type="EMBL" id="JXTC01000163">
    <property type="protein sequence ID" value="PON84367.1"/>
    <property type="molecule type" value="Genomic_DNA"/>
</dbReference>
<dbReference type="Pfam" id="PF22922">
    <property type="entry name" value="GAF_NLP"/>
    <property type="match status" value="1"/>
</dbReference>
<accession>A0A2P5EFP6</accession>
<feature type="domain" description="NLP1-9 GAF" evidence="2">
    <location>
        <begin position="103"/>
        <end position="249"/>
    </location>
</feature>
<name>A0A2P5EFP6_TREOI</name>
<comment type="caution">
    <text evidence="3">The sequence shown here is derived from an EMBL/GenBank/DDBJ whole genome shotgun (WGS) entry which is preliminary data.</text>
</comment>
<dbReference type="OrthoDB" id="1718002at2759"/>
<evidence type="ECO:0000313" key="4">
    <source>
        <dbReference type="Proteomes" id="UP000237000"/>
    </source>
</evidence>
<evidence type="ECO:0000259" key="2">
    <source>
        <dbReference type="Pfam" id="PF22922"/>
    </source>
</evidence>
<dbReference type="Proteomes" id="UP000237000">
    <property type="component" value="Unassembled WGS sequence"/>
</dbReference>
<dbReference type="InterPro" id="IPR055081">
    <property type="entry name" value="NLP1-9_GAF"/>
</dbReference>